<keyword evidence="3" id="KW-0255">Endonuclease</keyword>
<keyword evidence="4" id="KW-1185">Reference proteome</keyword>
<evidence type="ECO:0000313" key="3">
    <source>
        <dbReference type="EMBL" id="MFC4669698.1"/>
    </source>
</evidence>
<keyword evidence="3" id="KW-0378">Hydrolase</keyword>
<protein>
    <submittedName>
        <fullName evidence="3">Terminase gpA endonuclease subunit</fullName>
    </submittedName>
</protein>
<evidence type="ECO:0000256" key="1">
    <source>
        <dbReference type="SAM" id="MobiDB-lite"/>
    </source>
</evidence>
<reference evidence="4" key="1">
    <citation type="journal article" date="2019" name="Int. J. Syst. Evol. Microbiol.">
        <title>The Global Catalogue of Microorganisms (GCM) 10K type strain sequencing project: providing services to taxonomists for standard genome sequencing and annotation.</title>
        <authorList>
            <consortium name="The Broad Institute Genomics Platform"/>
            <consortium name="The Broad Institute Genome Sequencing Center for Infectious Disease"/>
            <person name="Wu L."/>
            <person name="Ma J."/>
        </authorList>
    </citation>
    <scope>NUCLEOTIDE SEQUENCE [LARGE SCALE GENOMIC DNA]</scope>
    <source>
        <strain evidence="4">CGMCC 4.7283</strain>
    </source>
</reference>
<accession>A0ABV9KIA3</accession>
<evidence type="ECO:0000313" key="4">
    <source>
        <dbReference type="Proteomes" id="UP001595973"/>
    </source>
</evidence>
<evidence type="ECO:0000259" key="2">
    <source>
        <dbReference type="Pfam" id="PF20454"/>
    </source>
</evidence>
<name>A0ABV9KIA3_9RHOB</name>
<dbReference type="EMBL" id="JBHSGI010000020">
    <property type="protein sequence ID" value="MFC4669698.1"/>
    <property type="molecule type" value="Genomic_DNA"/>
</dbReference>
<dbReference type="Pfam" id="PF20454">
    <property type="entry name" value="GpA_nuclease"/>
    <property type="match status" value="1"/>
</dbReference>
<feature type="region of interest" description="Disordered" evidence="1">
    <location>
        <begin position="158"/>
        <end position="192"/>
    </location>
</feature>
<gene>
    <name evidence="3" type="ORF">ACFO5X_14130</name>
</gene>
<sequence>SRVIIVKGGKSANGPVMVPQQLDRRPDGAPKRRQKRAWMLNVSQLKADFYTWLAKEDPLERGYCDFPRGMGDEYYRQVTSEVRVLKRDRYGVMTSSWELVETTRRNEGLDTMNYAEAAARRKGWASLTAEQWAIFEAERGAAPAEPQPDLFDQTVVVAPTEQRPAASPAEKKKTKSGGSDWLGARAKKGSWF</sequence>
<dbReference type="RefSeq" id="WP_380718134.1">
    <property type="nucleotide sequence ID" value="NZ_JBHSGI010000020.1"/>
</dbReference>
<proteinExistence type="predicted"/>
<dbReference type="InterPro" id="IPR046454">
    <property type="entry name" value="GpA_endonuclease"/>
</dbReference>
<feature type="region of interest" description="Disordered" evidence="1">
    <location>
        <begin position="11"/>
        <end position="33"/>
    </location>
</feature>
<feature type="domain" description="Terminase large subunit GpA endonuclease" evidence="2">
    <location>
        <begin position="2"/>
        <end position="125"/>
    </location>
</feature>
<feature type="non-terminal residue" evidence="3">
    <location>
        <position position="1"/>
    </location>
</feature>
<comment type="caution">
    <text evidence="3">The sequence shown here is derived from an EMBL/GenBank/DDBJ whole genome shotgun (WGS) entry which is preliminary data.</text>
</comment>
<organism evidence="3 4">
    <name type="scientific">Seohaeicola nanhaiensis</name>
    <dbReference type="NCBI Taxonomy" id="1387282"/>
    <lineage>
        <taxon>Bacteria</taxon>
        <taxon>Pseudomonadati</taxon>
        <taxon>Pseudomonadota</taxon>
        <taxon>Alphaproteobacteria</taxon>
        <taxon>Rhodobacterales</taxon>
        <taxon>Roseobacteraceae</taxon>
        <taxon>Seohaeicola</taxon>
    </lineage>
</organism>
<dbReference type="Proteomes" id="UP001595973">
    <property type="component" value="Unassembled WGS sequence"/>
</dbReference>
<dbReference type="GO" id="GO:0004519">
    <property type="term" value="F:endonuclease activity"/>
    <property type="evidence" value="ECO:0007669"/>
    <property type="project" value="UniProtKB-KW"/>
</dbReference>
<keyword evidence="3" id="KW-0540">Nuclease</keyword>